<keyword evidence="3" id="KW-1185">Reference proteome</keyword>
<evidence type="ECO:0000313" key="3">
    <source>
        <dbReference type="Proteomes" id="UP000606870"/>
    </source>
</evidence>
<sequence length="338" mass="37014">MFRKLWKRVCLCSIMGITGCGAYTGVPAKASYRLHPAVKDPTPALRQAAAIGVRTYENPELAHRENVDALLIVSFGTTYAESRRLNINATVAAIQAAHRDTRVALAFTSHIIIDRIRAKEGRVIPTPEQALEELLTAGCTRVALASLDIIPGMEYSYMTAIFDLYKANFKKMTLGTPLLYWMGQEGQRDDVAEFARAFATQFPPAALGENKAILVMAHGTLHPANAYYAVVQHRLNQAGLDRVYVYSVEGWPALGEIIPLLKARGIREVLLMPMMLVAGDHANNDMAGTADDSHKTLLEKAGFSVSVYIHGLGENAAVRKMFVERANEAWAALTGETV</sequence>
<dbReference type="Proteomes" id="UP000606870">
    <property type="component" value="Unassembled WGS sequence"/>
</dbReference>
<keyword evidence="1" id="KW-0732">Signal</keyword>
<dbReference type="InterPro" id="IPR010388">
    <property type="entry name" value="Anaerobic_Co-chelatase"/>
</dbReference>
<dbReference type="RefSeq" id="WP_186502479.1">
    <property type="nucleotide sequence ID" value="NZ_JACOGK010000007.1"/>
</dbReference>
<name>A0ABR6VG80_9FIRM</name>
<dbReference type="Gene3D" id="3.40.50.1400">
    <property type="match status" value="2"/>
</dbReference>
<evidence type="ECO:0000313" key="2">
    <source>
        <dbReference type="EMBL" id="MBC3536320.1"/>
    </source>
</evidence>
<reference evidence="2 3" key="1">
    <citation type="submission" date="2020-08" db="EMBL/GenBank/DDBJ databases">
        <authorList>
            <person name="Liu C."/>
            <person name="Sun Q."/>
        </authorList>
    </citation>
    <scope>NUCLEOTIDE SEQUENCE [LARGE SCALE GENOMIC DNA]</scope>
    <source>
        <strain evidence="2 3">NSJ-59</strain>
    </source>
</reference>
<feature type="chain" id="PRO_5045320890" evidence="1">
    <location>
        <begin position="23"/>
        <end position="338"/>
    </location>
</feature>
<dbReference type="PROSITE" id="PS51257">
    <property type="entry name" value="PROKAR_LIPOPROTEIN"/>
    <property type="match status" value="1"/>
</dbReference>
<evidence type="ECO:0000256" key="1">
    <source>
        <dbReference type="SAM" id="SignalP"/>
    </source>
</evidence>
<dbReference type="EMBL" id="JACOGK010000007">
    <property type="protein sequence ID" value="MBC3536320.1"/>
    <property type="molecule type" value="Genomic_DNA"/>
</dbReference>
<dbReference type="Pfam" id="PF06180">
    <property type="entry name" value="CbiK"/>
    <property type="match status" value="1"/>
</dbReference>
<dbReference type="SUPFAM" id="SSF53800">
    <property type="entry name" value="Chelatase"/>
    <property type="match status" value="1"/>
</dbReference>
<proteinExistence type="predicted"/>
<comment type="caution">
    <text evidence="2">The sequence shown here is derived from an EMBL/GenBank/DDBJ whole genome shotgun (WGS) entry which is preliminary data.</text>
</comment>
<accession>A0ABR6VG80</accession>
<feature type="signal peptide" evidence="1">
    <location>
        <begin position="1"/>
        <end position="22"/>
    </location>
</feature>
<gene>
    <name evidence="2" type="ORF">H8J70_03520</name>
</gene>
<dbReference type="CDD" id="cd03413">
    <property type="entry name" value="CbiK_C"/>
    <property type="match status" value="1"/>
</dbReference>
<organism evidence="2 3">
    <name type="scientific">Megasphaera hominis</name>
    <dbReference type="NCBI Taxonomy" id="159836"/>
    <lineage>
        <taxon>Bacteria</taxon>
        <taxon>Bacillati</taxon>
        <taxon>Bacillota</taxon>
        <taxon>Negativicutes</taxon>
        <taxon>Veillonellales</taxon>
        <taxon>Veillonellaceae</taxon>
        <taxon>Megasphaera</taxon>
    </lineage>
</organism>
<protein>
    <submittedName>
        <fullName evidence="2">Sirohydrochlorin cobaltochelatase</fullName>
    </submittedName>
</protein>